<feature type="transmembrane region" description="Helical" evidence="1">
    <location>
        <begin position="15"/>
        <end position="36"/>
    </location>
</feature>
<dbReference type="Proteomes" id="UP000542742">
    <property type="component" value="Unassembled WGS sequence"/>
</dbReference>
<keyword evidence="2" id="KW-0449">Lipoprotein</keyword>
<comment type="caution">
    <text evidence="2">The sequence shown here is derived from an EMBL/GenBank/DDBJ whole genome shotgun (WGS) entry which is preliminary data.</text>
</comment>
<sequence length="170" mass="17923">MPQRAIPAPPTRRRLWWVAAAATVAAVAGLTTWLLWPEPPRQFEFVDATACLLTDEAGVTGAEAQPVWKAMQESSLTHRTRVQYLSVLGPRTTKNARVHLTSLAGSQCGVIVAVGRVQTDAVAESAAAFPQVRFLSVGADAGAGNVATASPGEVRHALDRELGKLADSAS</sequence>
<proteinExistence type="predicted"/>
<name>A0A7W7CKE4_9ACTN</name>
<evidence type="ECO:0000256" key="1">
    <source>
        <dbReference type="SAM" id="Phobius"/>
    </source>
</evidence>
<gene>
    <name evidence="2" type="ORF">BKA14_000255</name>
</gene>
<reference evidence="2 3" key="1">
    <citation type="submission" date="2020-08" db="EMBL/GenBank/DDBJ databases">
        <title>Sequencing the genomes of 1000 actinobacteria strains.</title>
        <authorList>
            <person name="Klenk H.-P."/>
        </authorList>
    </citation>
    <scope>NUCLEOTIDE SEQUENCE [LARGE SCALE GENOMIC DNA]</scope>
    <source>
        <strain evidence="2 3">DSM 45518</strain>
    </source>
</reference>
<dbReference type="EMBL" id="JACHMF010000001">
    <property type="protein sequence ID" value="MBB4690107.1"/>
    <property type="molecule type" value="Genomic_DNA"/>
</dbReference>
<organism evidence="2 3">
    <name type="scientific">Paractinoplanes abujensis</name>
    <dbReference type="NCBI Taxonomy" id="882441"/>
    <lineage>
        <taxon>Bacteria</taxon>
        <taxon>Bacillati</taxon>
        <taxon>Actinomycetota</taxon>
        <taxon>Actinomycetes</taxon>
        <taxon>Micromonosporales</taxon>
        <taxon>Micromonosporaceae</taxon>
        <taxon>Paractinoplanes</taxon>
    </lineage>
</organism>
<keyword evidence="1" id="KW-0472">Membrane</keyword>
<keyword evidence="1" id="KW-0812">Transmembrane</keyword>
<protein>
    <submittedName>
        <fullName evidence="2">Basic membrane lipoprotein Med (Substrate-binding protein (PBP1-ABC) superfamily)</fullName>
    </submittedName>
</protein>
<dbReference type="Gene3D" id="3.40.50.2300">
    <property type="match status" value="1"/>
</dbReference>
<evidence type="ECO:0000313" key="3">
    <source>
        <dbReference type="Proteomes" id="UP000542742"/>
    </source>
</evidence>
<dbReference type="AlphaFoldDB" id="A0A7W7CKE4"/>
<keyword evidence="1" id="KW-1133">Transmembrane helix</keyword>
<evidence type="ECO:0000313" key="2">
    <source>
        <dbReference type="EMBL" id="MBB4690107.1"/>
    </source>
</evidence>
<keyword evidence="3" id="KW-1185">Reference proteome</keyword>
<accession>A0A7W7CKE4</accession>
<dbReference type="RefSeq" id="WP_184949114.1">
    <property type="nucleotide sequence ID" value="NZ_BOMC01000041.1"/>
</dbReference>